<feature type="transmembrane region" description="Helical" evidence="1">
    <location>
        <begin position="217"/>
        <end position="236"/>
    </location>
</feature>
<feature type="transmembrane region" description="Helical" evidence="1">
    <location>
        <begin position="178"/>
        <end position="197"/>
    </location>
</feature>
<feature type="transmembrane region" description="Helical" evidence="1">
    <location>
        <begin position="97"/>
        <end position="117"/>
    </location>
</feature>
<dbReference type="InterPro" id="IPR050039">
    <property type="entry name" value="MAB_1171c-like"/>
</dbReference>
<gene>
    <name evidence="3" type="ORF">GCM10009754_43800</name>
</gene>
<keyword evidence="1" id="KW-0472">Membrane</keyword>
<dbReference type="RefSeq" id="WP_344421687.1">
    <property type="nucleotide sequence ID" value="NZ_BAAANN010000017.1"/>
</dbReference>
<reference evidence="3 4" key="1">
    <citation type="journal article" date="2019" name="Int. J. Syst. Evol. Microbiol.">
        <title>The Global Catalogue of Microorganisms (GCM) 10K type strain sequencing project: providing services to taxonomists for standard genome sequencing and annotation.</title>
        <authorList>
            <consortium name="The Broad Institute Genomics Platform"/>
            <consortium name="The Broad Institute Genome Sequencing Center for Infectious Disease"/>
            <person name="Wu L."/>
            <person name="Ma J."/>
        </authorList>
    </citation>
    <scope>NUCLEOTIDE SEQUENCE [LARGE SCALE GENOMIC DNA]</scope>
    <source>
        <strain evidence="3 4">JCM 14545</strain>
    </source>
</reference>
<organism evidence="3 4">
    <name type="scientific">Amycolatopsis minnesotensis</name>
    <dbReference type="NCBI Taxonomy" id="337894"/>
    <lineage>
        <taxon>Bacteria</taxon>
        <taxon>Bacillati</taxon>
        <taxon>Actinomycetota</taxon>
        <taxon>Actinomycetes</taxon>
        <taxon>Pseudonocardiales</taxon>
        <taxon>Pseudonocardiaceae</taxon>
        <taxon>Amycolatopsis</taxon>
    </lineage>
</organism>
<feature type="transmembrane region" description="Helical" evidence="1">
    <location>
        <begin position="66"/>
        <end position="85"/>
    </location>
</feature>
<dbReference type="Pfam" id="PF20182">
    <property type="entry name" value="DUF6545"/>
    <property type="match status" value="1"/>
</dbReference>
<dbReference type="EMBL" id="BAAANN010000017">
    <property type="protein sequence ID" value="GAA1966558.1"/>
    <property type="molecule type" value="Genomic_DNA"/>
</dbReference>
<keyword evidence="1" id="KW-1133">Transmembrane helix</keyword>
<protein>
    <recommendedName>
        <fullName evidence="2">DUF6545 domain-containing protein</fullName>
    </recommendedName>
</protein>
<keyword evidence="4" id="KW-1185">Reference proteome</keyword>
<keyword evidence="1" id="KW-0812">Transmembrane</keyword>
<evidence type="ECO:0000256" key="1">
    <source>
        <dbReference type="SAM" id="Phobius"/>
    </source>
</evidence>
<proteinExistence type="predicted"/>
<accession>A0ABN2RBR3</accession>
<evidence type="ECO:0000313" key="4">
    <source>
        <dbReference type="Proteomes" id="UP001501116"/>
    </source>
</evidence>
<evidence type="ECO:0000313" key="3">
    <source>
        <dbReference type="EMBL" id="GAA1966558.1"/>
    </source>
</evidence>
<feature type="transmembrane region" description="Helical" evidence="1">
    <location>
        <begin position="31"/>
        <end position="54"/>
    </location>
</feature>
<name>A0ABN2RBR3_9PSEU</name>
<evidence type="ECO:0000259" key="2">
    <source>
        <dbReference type="Pfam" id="PF20182"/>
    </source>
</evidence>
<comment type="caution">
    <text evidence="3">The sequence shown here is derived from an EMBL/GenBank/DDBJ whole genome shotgun (WGS) entry which is preliminary data.</text>
</comment>
<dbReference type="Proteomes" id="UP001501116">
    <property type="component" value="Unassembled WGS sequence"/>
</dbReference>
<feature type="domain" description="DUF6545" evidence="2">
    <location>
        <begin position="246"/>
        <end position="368"/>
    </location>
</feature>
<dbReference type="NCBIfam" id="NF042915">
    <property type="entry name" value="MAB_1171c_fam"/>
    <property type="match status" value="1"/>
</dbReference>
<dbReference type="InterPro" id="IPR046675">
    <property type="entry name" value="DUF6545"/>
</dbReference>
<sequence length="381" mass="40980">MVVALVMWAAAAAAAVWKCTQLARMPRDRGLQIVTACTVLVLVALTAQLVVTIPGLAERFPSQTPVLIEFVLLNSFFALLLGLLHTRVAPSRAGVRGYLEIGLALLSSGILTATFVITETSAGDTGYGDYTEAGVPSGVLFFHLVGNLYMSYATARGAYLAWNSAGHVQSHTARGLRVAAVGLAICCLGTHLPRVLATSGLLLLDRALIPGTATWTSPPLGIGVAIFFLGVGYPGARTGIAKARLWFEARSRYRQLRPLWSALHQQFPTIALLPTAGPARERLHVRQMRLRYYRRVIECRDGLVCLSPYMASPVDEADSPERQAALVRDALARCSQDIDLVMPSVIAAPANTGMEADTRAILALSREYGRTTSTAPENSPR</sequence>